<keyword evidence="1" id="KW-0812">Transmembrane</keyword>
<proteinExistence type="predicted"/>
<comment type="caution">
    <text evidence="3">The sequence shown here is derived from an EMBL/GenBank/DDBJ whole genome shotgun (WGS) entry which is preliminary data.</text>
</comment>
<keyword evidence="1" id="KW-0472">Membrane</keyword>
<evidence type="ECO:0000313" key="3">
    <source>
        <dbReference type="EMBL" id="MFC3050481.1"/>
    </source>
</evidence>
<organism evidence="3 4">
    <name type="scientific">Kordiimonas pumila</name>
    <dbReference type="NCBI Taxonomy" id="2161677"/>
    <lineage>
        <taxon>Bacteria</taxon>
        <taxon>Pseudomonadati</taxon>
        <taxon>Pseudomonadota</taxon>
        <taxon>Alphaproteobacteria</taxon>
        <taxon>Kordiimonadales</taxon>
        <taxon>Kordiimonadaceae</taxon>
        <taxon>Kordiimonas</taxon>
    </lineage>
</organism>
<dbReference type="RefSeq" id="WP_194214862.1">
    <property type="nucleotide sequence ID" value="NZ_CP061205.1"/>
</dbReference>
<reference evidence="4" key="1">
    <citation type="journal article" date="2019" name="Int. J. Syst. Evol. Microbiol.">
        <title>The Global Catalogue of Microorganisms (GCM) 10K type strain sequencing project: providing services to taxonomists for standard genome sequencing and annotation.</title>
        <authorList>
            <consortium name="The Broad Institute Genomics Platform"/>
            <consortium name="The Broad Institute Genome Sequencing Center for Infectious Disease"/>
            <person name="Wu L."/>
            <person name="Ma J."/>
        </authorList>
    </citation>
    <scope>NUCLEOTIDE SEQUENCE [LARGE SCALE GENOMIC DNA]</scope>
    <source>
        <strain evidence="4">KCTC 62164</strain>
    </source>
</reference>
<evidence type="ECO:0000256" key="1">
    <source>
        <dbReference type="SAM" id="Phobius"/>
    </source>
</evidence>
<protein>
    <submittedName>
        <fullName evidence="3">YqaA family protein</fullName>
    </submittedName>
</protein>
<dbReference type="InterPro" id="IPR032816">
    <property type="entry name" value="VTT_dom"/>
</dbReference>
<keyword evidence="1" id="KW-1133">Transmembrane helix</keyword>
<feature type="transmembrane region" description="Helical" evidence="1">
    <location>
        <begin position="58"/>
        <end position="86"/>
    </location>
</feature>
<accession>A0ABV7D0E3</accession>
<dbReference type="Proteomes" id="UP001595444">
    <property type="component" value="Unassembled WGS sequence"/>
</dbReference>
<feature type="transmembrane region" description="Helical" evidence="1">
    <location>
        <begin position="21"/>
        <end position="46"/>
    </location>
</feature>
<sequence>MLKKLYNWMIEKAQSKASERWLAAVSFAESSFFPIPIDLMLIPMILANRLKAWRLATITLIASVLGGMAGYMIGAVFFETIGLPILDLYGYADKFDEYRQYYNEYGILIVLIAGFTPLPFKVVTIASGVIGMNPLVFFLTSVPARGARFFLVAALLWKYGEPIRSFIEKRLGLVLTAFTVLGIAGFLALKFVG</sequence>
<dbReference type="EMBL" id="JBHRSL010000001">
    <property type="protein sequence ID" value="MFC3050481.1"/>
    <property type="molecule type" value="Genomic_DNA"/>
</dbReference>
<keyword evidence="4" id="KW-1185">Reference proteome</keyword>
<name>A0ABV7D0E3_9PROT</name>
<evidence type="ECO:0000313" key="4">
    <source>
        <dbReference type="Proteomes" id="UP001595444"/>
    </source>
</evidence>
<dbReference type="PANTHER" id="PTHR42709:SF11">
    <property type="entry name" value="DEDA FAMILY PROTEIN"/>
    <property type="match status" value="1"/>
</dbReference>
<feature type="domain" description="VTT" evidence="2">
    <location>
        <begin position="51"/>
        <end position="155"/>
    </location>
</feature>
<evidence type="ECO:0000259" key="2">
    <source>
        <dbReference type="Pfam" id="PF09335"/>
    </source>
</evidence>
<feature type="transmembrane region" description="Helical" evidence="1">
    <location>
        <begin position="136"/>
        <end position="159"/>
    </location>
</feature>
<feature type="transmembrane region" description="Helical" evidence="1">
    <location>
        <begin position="171"/>
        <end position="192"/>
    </location>
</feature>
<gene>
    <name evidence="3" type="ORF">ACFOKA_01035</name>
</gene>
<dbReference type="Pfam" id="PF09335">
    <property type="entry name" value="VTT_dom"/>
    <property type="match status" value="1"/>
</dbReference>
<dbReference type="InterPro" id="IPR051311">
    <property type="entry name" value="DedA_domain"/>
</dbReference>
<dbReference type="PANTHER" id="PTHR42709">
    <property type="entry name" value="ALKALINE PHOSPHATASE LIKE PROTEIN"/>
    <property type="match status" value="1"/>
</dbReference>
<feature type="transmembrane region" description="Helical" evidence="1">
    <location>
        <begin position="107"/>
        <end position="130"/>
    </location>
</feature>